<accession>A0A2Z4GH71</accession>
<gene>
    <name evidence="2" type="ORF">DJ013_21670</name>
</gene>
<evidence type="ECO:0000313" key="2">
    <source>
        <dbReference type="EMBL" id="AWW00651.1"/>
    </source>
</evidence>
<dbReference type="KEGG" id="als:DJ013_21670"/>
<dbReference type="GO" id="GO:0016491">
    <property type="term" value="F:oxidoreductase activity"/>
    <property type="evidence" value="ECO:0007669"/>
    <property type="project" value="InterPro"/>
</dbReference>
<dbReference type="GO" id="GO:0010181">
    <property type="term" value="F:FMN binding"/>
    <property type="evidence" value="ECO:0007669"/>
    <property type="project" value="TreeGrafter"/>
</dbReference>
<dbReference type="PANTHER" id="PTHR30543:SF21">
    <property type="entry name" value="NAD(P)H-DEPENDENT FMN REDUCTASE LOT6"/>
    <property type="match status" value="1"/>
</dbReference>
<dbReference type="Gene3D" id="3.40.50.360">
    <property type="match status" value="1"/>
</dbReference>
<dbReference type="EMBL" id="CP029480">
    <property type="protein sequence ID" value="AWW00651.1"/>
    <property type="molecule type" value="Genomic_DNA"/>
</dbReference>
<feature type="domain" description="NADPH-dependent FMN reductase-like" evidence="1">
    <location>
        <begin position="3"/>
        <end position="141"/>
    </location>
</feature>
<dbReference type="InterPro" id="IPR029039">
    <property type="entry name" value="Flavoprotein-like_sf"/>
</dbReference>
<name>A0A2Z4GH71_9BACT</name>
<dbReference type="Pfam" id="PF03358">
    <property type="entry name" value="FMN_red"/>
    <property type="match status" value="1"/>
</dbReference>
<dbReference type="OrthoDB" id="9812295at2"/>
<evidence type="ECO:0000313" key="3">
    <source>
        <dbReference type="Proteomes" id="UP000249873"/>
    </source>
</evidence>
<dbReference type="Proteomes" id="UP000249873">
    <property type="component" value="Chromosome"/>
</dbReference>
<dbReference type="PANTHER" id="PTHR30543">
    <property type="entry name" value="CHROMATE REDUCTASE"/>
    <property type="match status" value="1"/>
</dbReference>
<dbReference type="InterPro" id="IPR050712">
    <property type="entry name" value="NAD(P)H-dep_reductase"/>
</dbReference>
<sequence>MKRVLAFGASSSKASINRTFAIYAANAMEDVEVEIIDLNDFEMPIFSVDRETENGIHPLAHRFKEHIKAADGILISFAEHNAAYSAAYKNIYDWASRIEKSFFYDKPLCLLATSPGARGGSRVLDIAFNAYSFANKNVVTRFSLPSFYENFKEGEGIVNFELKVGFFVELEKFKAAL</sequence>
<dbReference type="SUPFAM" id="SSF52218">
    <property type="entry name" value="Flavoproteins"/>
    <property type="match status" value="1"/>
</dbReference>
<dbReference type="InterPro" id="IPR005025">
    <property type="entry name" value="FMN_Rdtase-like_dom"/>
</dbReference>
<evidence type="ECO:0000259" key="1">
    <source>
        <dbReference type="Pfam" id="PF03358"/>
    </source>
</evidence>
<dbReference type="GO" id="GO:0005829">
    <property type="term" value="C:cytosol"/>
    <property type="evidence" value="ECO:0007669"/>
    <property type="project" value="TreeGrafter"/>
</dbReference>
<keyword evidence="3" id="KW-1185">Reference proteome</keyword>
<dbReference type="RefSeq" id="WP_111374017.1">
    <property type="nucleotide sequence ID" value="NZ_CP029480.1"/>
</dbReference>
<protein>
    <submittedName>
        <fullName evidence="2">NADPH-dependent FMN reductase</fullName>
    </submittedName>
</protein>
<dbReference type="AlphaFoldDB" id="A0A2Z4GH71"/>
<reference evidence="2 3" key="1">
    <citation type="submission" date="2018-05" db="EMBL/GenBank/DDBJ databases">
        <title>Complete genome sequence of Arcticibacterium luteifluviistationis SM1504T, a cytophagaceae bacterium isolated from Arctic surface seawater.</title>
        <authorList>
            <person name="Li Y."/>
            <person name="Qin Q.-L."/>
        </authorList>
    </citation>
    <scope>NUCLEOTIDE SEQUENCE [LARGE SCALE GENOMIC DNA]</scope>
    <source>
        <strain evidence="2 3">SM1504</strain>
    </source>
</reference>
<organism evidence="2 3">
    <name type="scientific">Arcticibacterium luteifluviistationis</name>
    <dbReference type="NCBI Taxonomy" id="1784714"/>
    <lineage>
        <taxon>Bacteria</taxon>
        <taxon>Pseudomonadati</taxon>
        <taxon>Bacteroidota</taxon>
        <taxon>Cytophagia</taxon>
        <taxon>Cytophagales</taxon>
        <taxon>Leadbetterellaceae</taxon>
        <taxon>Arcticibacterium</taxon>
    </lineage>
</organism>
<proteinExistence type="predicted"/>